<evidence type="ECO:0000256" key="4">
    <source>
        <dbReference type="ARBA" id="ARBA00023163"/>
    </source>
</evidence>
<dbReference type="Gene3D" id="1.10.490.50">
    <property type="entry name" value="Antibiotic binding domain of TipA-like multidrug resistance regulators"/>
    <property type="match status" value="1"/>
</dbReference>
<dbReference type="Pfam" id="PF07739">
    <property type="entry name" value="TipAS"/>
    <property type="match status" value="1"/>
</dbReference>
<keyword evidence="2" id="KW-0805">Transcription regulation</keyword>
<accession>A0ABX1KG08</accession>
<feature type="coiled-coil region" evidence="5">
    <location>
        <begin position="87"/>
        <end position="117"/>
    </location>
</feature>
<proteinExistence type="predicted"/>
<keyword evidence="1" id="KW-0678">Repressor</keyword>
<sequence>MVSMVDLGTGDGLAVGATAELLGVTVRTLHHWDEIGLASPSERTPAGYRQYTDSDLERLDRIVAYRRSGLGLEAVREVLDDTTVDVSARLREQRAQLAERIEELQELDRRLERMTEAHERGILLTDQEQTETFGDDWDPQRSAAARDVWGGTTQWAQFAERSASRTREQWQELSSAMSSLQRDLGDALGRGVLPGSAEANALVERHREIFSNFFPLTRQMQVCLGRMFESDPGFAAHYNGIRAGVAPWFRQIIDESARAHGIDPDTATWR</sequence>
<dbReference type="PANTHER" id="PTHR30204:SF69">
    <property type="entry name" value="MERR-FAMILY TRANSCRIPTIONAL REGULATOR"/>
    <property type="match status" value="1"/>
</dbReference>
<evidence type="ECO:0000256" key="3">
    <source>
        <dbReference type="ARBA" id="ARBA00023125"/>
    </source>
</evidence>
<reference evidence="7 8" key="1">
    <citation type="submission" date="2020-04" db="EMBL/GenBank/DDBJ databases">
        <title>CFH 90308 Microbacterium sp.</title>
        <authorList>
            <person name="Nie G."/>
            <person name="Ming H."/>
            <person name="Xia T."/>
        </authorList>
    </citation>
    <scope>NUCLEOTIDE SEQUENCE [LARGE SCALE GENOMIC DNA]</scope>
    <source>
        <strain evidence="7 8">CFH 90308</strain>
    </source>
</reference>
<keyword evidence="5" id="KW-0175">Coiled coil</keyword>
<keyword evidence="4" id="KW-0804">Transcription</keyword>
<dbReference type="EMBL" id="JABACI010000004">
    <property type="protein sequence ID" value="NLP84923.1"/>
    <property type="molecule type" value="Genomic_DNA"/>
</dbReference>
<dbReference type="SMART" id="SM00422">
    <property type="entry name" value="HTH_MERR"/>
    <property type="match status" value="1"/>
</dbReference>
<gene>
    <name evidence="7" type="ORF">HF576_13810</name>
</gene>
<dbReference type="SUPFAM" id="SSF46955">
    <property type="entry name" value="Putative DNA-binding domain"/>
    <property type="match status" value="1"/>
</dbReference>
<feature type="domain" description="HTH merR-type" evidence="6">
    <location>
        <begin position="12"/>
        <end position="81"/>
    </location>
</feature>
<dbReference type="CDD" id="cd01106">
    <property type="entry name" value="HTH_TipAL-Mta"/>
    <property type="match status" value="1"/>
</dbReference>
<dbReference type="InterPro" id="IPR009061">
    <property type="entry name" value="DNA-bd_dom_put_sf"/>
</dbReference>
<dbReference type="SUPFAM" id="SSF89082">
    <property type="entry name" value="Antibiotic binding domain of TipA-like multidrug resistance regulators"/>
    <property type="match status" value="1"/>
</dbReference>
<evidence type="ECO:0000313" key="8">
    <source>
        <dbReference type="Proteomes" id="UP001429745"/>
    </source>
</evidence>
<dbReference type="Gene3D" id="1.10.1660.10">
    <property type="match status" value="1"/>
</dbReference>
<organism evidence="7 8">
    <name type="scientific">Microbacterium salsuginis</name>
    <dbReference type="NCBI Taxonomy" id="2722803"/>
    <lineage>
        <taxon>Bacteria</taxon>
        <taxon>Bacillati</taxon>
        <taxon>Actinomycetota</taxon>
        <taxon>Actinomycetes</taxon>
        <taxon>Micrococcales</taxon>
        <taxon>Microbacteriaceae</taxon>
        <taxon>Microbacterium</taxon>
    </lineage>
</organism>
<name>A0ABX1KG08_9MICO</name>
<dbReference type="PROSITE" id="PS50937">
    <property type="entry name" value="HTH_MERR_2"/>
    <property type="match status" value="1"/>
</dbReference>
<keyword evidence="8" id="KW-1185">Reference proteome</keyword>
<dbReference type="PANTHER" id="PTHR30204">
    <property type="entry name" value="REDOX-CYCLING DRUG-SENSING TRANSCRIPTIONAL ACTIVATOR SOXR"/>
    <property type="match status" value="1"/>
</dbReference>
<dbReference type="Pfam" id="PF13411">
    <property type="entry name" value="MerR_1"/>
    <property type="match status" value="1"/>
</dbReference>
<evidence type="ECO:0000256" key="2">
    <source>
        <dbReference type="ARBA" id="ARBA00023015"/>
    </source>
</evidence>
<evidence type="ECO:0000256" key="1">
    <source>
        <dbReference type="ARBA" id="ARBA00022491"/>
    </source>
</evidence>
<dbReference type="InterPro" id="IPR047057">
    <property type="entry name" value="MerR_fam"/>
</dbReference>
<comment type="caution">
    <text evidence="7">The sequence shown here is derived from an EMBL/GenBank/DDBJ whole genome shotgun (WGS) entry which is preliminary data.</text>
</comment>
<evidence type="ECO:0000313" key="7">
    <source>
        <dbReference type="EMBL" id="NLP84923.1"/>
    </source>
</evidence>
<dbReference type="InterPro" id="IPR036244">
    <property type="entry name" value="TipA-like_antibiotic-bd"/>
</dbReference>
<dbReference type="InterPro" id="IPR000551">
    <property type="entry name" value="MerR-type_HTH_dom"/>
</dbReference>
<evidence type="ECO:0000259" key="6">
    <source>
        <dbReference type="PROSITE" id="PS50937"/>
    </source>
</evidence>
<evidence type="ECO:0000256" key="5">
    <source>
        <dbReference type="SAM" id="Coils"/>
    </source>
</evidence>
<keyword evidence="3" id="KW-0238">DNA-binding</keyword>
<protein>
    <submittedName>
        <fullName evidence="7">MerR family transcriptional regulator</fullName>
    </submittedName>
</protein>
<dbReference type="InterPro" id="IPR012925">
    <property type="entry name" value="TipAS_dom"/>
</dbReference>
<dbReference type="Proteomes" id="UP001429745">
    <property type="component" value="Unassembled WGS sequence"/>
</dbReference>